<dbReference type="GO" id="GO:0043122">
    <property type="term" value="P:regulation of canonical NF-kappaB signal transduction"/>
    <property type="evidence" value="ECO:0007669"/>
    <property type="project" value="TreeGrafter"/>
</dbReference>
<dbReference type="EMBL" id="MCGR01000093">
    <property type="protein sequence ID" value="ORY55004.1"/>
    <property type="molecule type" value="Genomic_DNA"/>
</dbReference>
<evidence type="ECO:0000256" key="3">
    <source>
        <dbReference type="ARBA" id="ARBA00022833"/>
    </source>
</evidence>
<keyword evidence="3 4" id="KW-0862">Zinc</keyword>
<dbReference type="STRING" id="106004.A0A1Y2D760"/>
<comment type="caution">
    <text evidence="7">The sequence shown here is derived from an EMBL/GenBank/DDBJ whole genome shotgun (WGS) entry which is preliminary data.</text>
</comment>
<evidence type="ECO:0000259" key="6">
    <source>
        <dbReference type="PROSITE" id="PS50145"/>
    </source>
</evidence>
<dbReference type="Proteomes" id="UP000193467">
    <property type="component" value="Unassembled WGS sequence"/>
</dbReference>
<dbReference type="InterPro" id="IPR001293">
    <property type="entry name" value="Znf_TRAF"/>
</dbReference>
<dbReference type="GO" id="GO:0008270">
    <property type="term" value="F:zinc ion binding"/>
    <property type="evidence" value="ECO:0007669"/>
    <property type="project" value="UniProtKB-KW"/>
</dbReference>
<evidence type="ECO:0008006" key="9">
    <source>
        <dbReference type="Google" id="ProtNLM"/>
    </source>
</evidence>
<organism evidence="7 8">
    <name type="scientific">Leucosporidium creatinivorum</name>
    <dbReference type="NCBI Taxonomy" id="106004"/>
    <lineage>
        <taxon>Eukaryota</taxon>
        <taxon>Fungi</taxon>
        <taxon>Dikarya</taxon>
        <taxon>Basidiomycota</taxon>
        <taxon>Pucciniomycotina</taxon>
        <taxon>Microbotryomycetes</taxon>
        <taxon>Leucosporidiales</taxon>
        <taxon>Leucosporidium</taxon>
    </lineage>
</organism>
<dbReference type="OrthoDB" id="6105938at2759"/>
<dbReference type="InterPro" id="IPR018957">
    <property type="entry name" value="Znf_C3HC4_RING-type"/>
</dbReference>
<dbReference type="Gene3D" id="3.30.40.10">
    <property type="entry name" value="Zinc/RING finger domain, C3HC4 (zinc finger)"/>
    <property type="match status" value="2"/>
</dbReference>
<dbReference type="InterPro" id="IPR013083">
    <property type="entry name" value="Znf_RING/FYVE/PHD"/>
</dbReference>
<dbReference type="PROSITE" id="PS50089">
    <property type="entry name" value="ZF_RING_2"/>
    <property type="match status" value="1"/>
</dbReference>
<proteinExistence type="predicted"/>
<evidence type="ECO:0000313" key="7">
    <source>
        <dbReference type="EMBL" id="ORY55004.1"/>
    </source>
</evidence>
<dbReference type="SUPFAM" id="SSF49599">
    <property type="entry name" value="TRAF domain-like"/>
    <property type="match status" value="1"/>
</dbReference>
<accession>A0A1Y2D760</accession>
<feature type="domain" description="RING-type" evidence="5">
    <location>
        <begin position="18"/>
        <end position="59"/>
    </location>
</feature>
<keyword evidence="8" id="KW-1185">Reference proteome</keyword>
<evidence type="ECO:0000256" key="1">
    <source>
        <dbReference type="ARBA" id="ARBA00022723"/>
    </source>
</evidence>
<name>A0A1Y2D760_9BASI</name>
<dbReference type="InParanoid" id="A0A1Y2D760"/>
<dbReference type="PROSITE" id="PS50145">
    <property type="entry name" value="ZF_TRAF"/>
    <property type="match status" value="1"/>
</dbReference>
<evidence type="ECO:0000256" key="2">
    <source>
        <dbReference type="ARBA" id="ARBA00022771"/>
    </source>
</evidence>
<dbReference type="AlphaFoldDB" id="A0A1Y2D760"/>
<dbReference type="PANTHER" id="PTHR10131:SF157">
    <property type="entry name" value="RECEPTOR-ASSOCIATED FACTOR, PUTATIVE-RELATED"/>
    <property type="match status" value="1"/>
</dbReference>
<gene>
    <name evidence="7" type="ORF">BCR35DRAFT_223624</name>
</gene>
<reference evidence="7 8" key="1">
    <citation type="submission" date="2016-07" db="EMBL/GenBank/DDBJ databases">
        <title>Pervasive Adenine N6-methylation of Active Genes in Fungi.</title>
        <authorList>
            <consortium name="DOE Joint Genome Institute"/>
            <person name="Mondo S.J."/>
            <person name="Dannebaum R.O."/>
            <person name="Kuo R.C."/>
            <person name="Labutti K."/>
            <person name="Haridas S."/>
            <person name="Kuo A."/>
            <person name="Salamov A."/>
            <person name="Ahrendt S.R."/>
            <person name="Lipzen A."/>
            <person name="Sullivan W."/>
            <person name="Andreopoulos W.B."/>
            <person name="Clum A."/>
            <person name="Lindquist E."/>
            <person name="Daum C."/>
            <person name="Ramamoorthy G.K."/>
            <person name="Gryganskyi A."/>
            <person name="Culley D."/>
            <person name="Magnuson J.K."/>
            <person name="James T.Y."/>
            <person name="O'Malley M.A."/>
            <person name="Stajich J.E."/>
            <person name="Spatafora J.W."/>
            <person name="Visel A."/>
            <person name="Grigoriev I.V."/>
        </authorList>
    </citation>
    <scope>NUCLEOTIDE SEQUENCE [LARGE SCALE GENOMIC DNA]</scope>
    <source>
        <strain evidence="7 8">62-1032</strain>
    </source>
</reference>
<keyword evidence="2 4" id="KW-0863">Zinc-finger</keyword>
<feature type="domain" description="TRAF-type" evidence="6">
    <location>
        <begin position="82"/>
        <end position="131"/>
    </location>
</feature>
<dbReference type="PANTHER" id="PTHR10131">
    <property type="entry name" value="TNF RECEPTOR ASSOCIATED FACTOR"/>
    <property type="match status" value="1"/>
</dbReference>
<dbReference type="SUPFAM" id="SSF57850">
    <property type="entry name" value="RING/U-box"/>
    <property type="match status" value="1"/>
</dbReference>
<sequence>MGIPTERFVEKVDDGFLCGICSEVLKGATLSGCKEQHTYCSECIKSWIPSRGTSCPACREKVTESSLFGLKALDRIIGGWRVKCEHAGAGCDWQGSFADLASHLTDDCLYQLHPCRFAHKGCLVQVSSKTLYRHLEYGCDYNESICPRGGRDCGGEGKGIYLARNSSEHFTVCGRHK</sequence>
<evidence type="ECO:0000259" key="5">
    <source>
        <dbReference type="PROSITE" id="PS50089"/>
    </source>
</evidence>
<evidence type="ECO:0000256" key="4">
    <source>
        <dbReference type="PROSITE-ProRule" id="PRU00207"/>
    </source>
</evidence>
<evidence type="ECO:0000313" key="8">
    <source>
        <dbReference type="Proteomes" id="UP000193467"/>
    </source>
</evidence>
<feature type="zinc finger region" description="TRAF-type" evidence="4">
    <location>
        <begin position="82"/>
        <end position="131"/>
    </location>
</feature>
<protein>
    <recommendedName>
        <fullName evidence="9">RING-type domain-containing protein</fullName>
    </recommendedName>
</protein>
<dbReference type="Pfam" id="PF00097">
    <property type="entry name" value="zf-C3HC4"/>
    <property type="match status" value="1"/>
</dbReference>
<keyword evidence="1 4" id="KW-0479">Metal-binding</keyword>
<dbReference type="InterPro" id="IPR001841">
    <property type="entry name" value="Znf_RING"/>
</dbReference>